<keyword evidence="2" id="KW-0624">Polysaccharide degradation</keyword>
<reference evidence="6" key="1">
    <citation type="submission" date="2020-08" db="EMBL/GenBank/DDBJ databases">
        <authorList>
            <person name="Uke A."/>
            <person name="Chhe C."/>
            <person name="Baramee S."/>
            <person name="Kosugi A."/>
        </authorList>
    </citation>
    <scope>NUCLEOTIDE SEQUENCE</scope>
    <source>
        <strain evidence="6">DA-C8</strain>
    </source>
</reference>
<dbReference type="EMBL" id="BMAQ01000008">
    <property type="protein sequence ID" value="GFR37886.1"/>
    <property type="molecule type" value="Genomic_DNA"/>
</dbReference>
<dbReference type="SUPFAM" id="SSF51126">
    <property type="entry name" value="Pectin lyase-like"/>
    <property type="match status" value="1"/>
</dbReference>
<dbReference type="Gene3D" id="2.160.20.10">
    <property type="entry name" value="Single-stranded right-handed beta-helix, Pectin lyase-like"/>
    <property type="match status" value="1"/>
</dbReference>
<dbReference type="SMART" id="SM00060">
    <property type="entry name" value="FN3"/>
    <property type="match status" value="1"/>
</dbReference>
<evidence type="ECO:0000313" key="6">
    <source>
        <dbReference type="EMBL" id="GFR37886.1"/>
    </source>
</evidence>
<dbReference type="InterPro" id="IPR013783">
    <property type="entry name" value="Ig-like_fold"/>
</dbReference>
<evidence type="ECO:0000256" key="2">
    <source>
        <dbReference type="RuleBase" id="RU361173"/>
    </source>
</evidence>
<evidence type="ECO:0000256" key="4">
    <source>
        <dbReference type="SAM" id="SignalP"/>
    </source>
</evidence>
<proteinExistence type="inferred from homology"/>
<keyword evidence="4" id="KW-0732">Signal</keyword>
<gene>
    <name evidence="6" type="ORF">PRECH8_11820</name>
</gene>
<feature type="domain" description="Fibronectin type-III" evidence="5">
    <location>
        <begin position="226"/>
        <end position="316"/>
    </location>
</feature>
<keyword evidence="2" id="KW-0119">Carbohydrate metabolism</keyword>
<dbReference type="AlphaFoldDB" id="A0A916QBV7"/>
<dbReference type="GO" id="GO:0000272">
    <property type="term" value="P:polysaccharide catabolic process"/>
    <property type="evidence" value="ECO:0007669"/>
    <property type="project" value="UniProtKB-KW"/>
</dbReference>
<dbReference type="GO" id="GO:0016787">
    <property type="term" value="F:hydrolase activity"/>
    <property type="evidence" value="ECO:0007669"/>
    <property type="project" value="InterPro"/>
</dbReference>
<dbReference type="InterPro" id="IPR045032">
    <property type="entry name" value="PEL"/>
</dbReference>
<dbReference type="CDD" id="cd00063">
    <property type="entry name" value="FN3"/>
    <property type="match status" value="1"/>
</dbReference>
<dbReference type="SUPFAM" id="SSF49265">
    <property type="entry name" value="Fibronectin type III"/>
    <property type="match status" value="1"/>
</dbReference>
<comment type="similarity">
    <text evidence="2">Belongs to the polysaccharide lyase 1 family.</text>
</comment>
<evidence type="ECO:0000256" key="1">
    <source>
        <dbReference type="ARBA" id="ARBA00023239"/>
    </source>
</evidence>
<organism evidence="6 7">
    <name type="scientific">Insulibacter thermoxylanivorax</name>
    <dbReference type="NCBI Taxonomy" id="2749268"/>
    <lineage>
        <taxon>Bacteria</taxon>
        <taxon>Bacillati</taxon>
        <taxon>Bacillota</taxon>
        <taxon>Bacilli</taxon>
        <taxon>Bacillales</taxon>
        <taxon>Paenibacillaceae</taxon>
        <taxon>Insulibacter</taxon>
    </lineage>
</organism>
<dbReference type="InterPro" id="IPR036116">
    <property type="entry name" value="FN3_sf"/>
</dbReference>
<dbReference type="InterPro" id="IPR011050">
    <property type="entry name" value="Pectin_lyase_fold/virulence"/>
</dbReference>
<accession>A0A916QBV7</accession>
<evidence type="ECO:0000313" key="7">
    <source>
        <dbReference type="Proteomes" id="UP000654993"/>
    </source>
</evidence>
<feature type="signal peptide" evidence="4">
    <location>
        <begin position="1"/>
        <end position="33"/>
    </location>
</feature>
<feature type="region of interest" description="Disordered" evidence="3">
    <location>
        <begin position="204"/>
        <end position="239"/>
    </location>
</feature>
<dbReference type="Gene3D" id="2.60.40.10">
    <property type="entry name" value="Immunoglobulins"/>
    <property type="match status" value="1"/>
</dbReference>
<reference evidence="6" key="2">
    <citation type="journal article" date="2021" name="Data Brief">
        <title>Draft genome sequence data of the facultative, thermophilic, xylanolytic bacterium Paenibacillus sp. strain DA-C8.</title>
        <authorList>
            <person name="Chhe C."/>
            <person name="Uke A."/>
            <person name="Baramee S."/>
            <person name="Ungkulpasvich U."/>
            <person name="Tachaapaikoon C."/>
            <person name="Pason P."/>
            <person name="Waeonukul R."/>
            <person name="Ratanakhanokchai K."/>
            <person name="Kosugi A."/>
        </authorList>
    </citation>
    <scope>NUCLEOTIDE SEQUENCE</scope>
    <source>
        <strain evidence="6">DA-C8</strain>
    </source>
</reference>
<dbReference type="InterPro" id="IPR010496">
    <property type="entry name" value="AL/BT2_dom"/>
</dbReference>
<dbReference type="GO" id="GO:0030570">
    <property type="term" value="F:pectate lyase activity"/>
    <property type="evidence" value="ECO:0007669"/>
    <property type="project" value="InterPro"/>
</dbReference>
<dbReference type="PROSITE" id="PS50853">
    <property type="entry name" value="FN3"/>
    <property type="match status" value="1"/>
</dbReference>
<dbReference type="InterPro" id="IPR003961">
    <property type="entry name" value="FN3_dom"/>
</dbReference>
<comment type="subcellular location">
    <subcellularLocation>
        <location evidence="2">Secreted</location>
    </subcellularLocation>
</comment>
<protein>
    <recommendedName>
        <fullName evidence="5">Fibronectin type-III domain-containing protein</fullName>
    </recommendedName>
</protein>
<dbReference type="InterPro" id="IPR002022">
    <property type="entry name" value="Pec_lyase"/>
</dbReference>
<sequence>MTMSIPRKLFAMVLSLALAASLVLISSQTQAHAAVLFSDNFNDGNANGWTPQSNYNDWTIVSDNGNYVYYSSSTSEGRTSAGSQSWTNYTVEAKMKVESFNGSNRAYLAGRYQDGNNYYAASLTGGNKLELRKKVNGSTTNLASKSYALQTGTWYTVKLELSGNTIKMYVNGNLELQATDNSLTHGAIGLVGYKTQVKYDDIVVSDDGSGAGPGDPGDPGDPDPQVPAPPESVQASAGNGQVSLSWSAVGNADSYKVKRSTSPGGPYSQIAAGLTNTYYMDTSVSNGTTYYYVITAVNAAGESGHSQQAGATPQGSSGGGSGNRWAGYMGFATLNGGTTGGEGGTVVYVSTGTELQNALKNKDPNTPLTIYVNGVITPSNSSDSKINVKDVSDVSILGAGKYGELNGIGIKITRASNIIIQNLKIHHVNTGDKDGISIEGPANNIWIDHNEIYASLDVHKDYYDGLLDVKKNAEYITISYNYLHDSWKTSLVGSSDSDNYDRKITYHHNRFENINSRGPLFRFGQGHLFNNYYNNIIDTGINSRMGARLRIEHNVFENSKDPIVTMYSQEEGYWHVVNNLYINSTGNMPTTSTVNYTPPYSYTLDPVQNVKNIVLQNAGAGKIDTSR</sequence>
<feature type="chain" id="PRO_5037205099" description="Fibronectin type-III domain-containing protein" evidence="4">
    <location>
        <begin position="34"/>
        <end position="627"/>
    </location>
</feature>
<evidence type="ECO:0000256" key="3">
    <source>
        <dbReference type="SAM" id="MobiDB-lite"/>
    </source>
</evidence>
<name>A0A916QBV7_9BACL</name>
<comment type="caution">
    <text evidence="6">The sequence shown here is derived from an EMBL/GenBank/DDBJ whole genome shotgun (WGS) entry which is preliminary data.</text>
</comment>
<dbReference type="SUPFAM" id="SSF49899">
    <property type="entry name" value="Concanavalin A-like lectins/glucanases"/>
    <property type="match status" value="1"/>
</dbReference>
<dbReference type="InterPro" id="IPR012334">
    <property type="entry name" value="Pectin_lyas_fold"/>
</dbReference>
<dbReference type="PANTHER" id="PTHR31683">
    <property type="entry name" value="PECTATE LYASE 18-RELATED"/>
    <property type="match status" value="1"/>
</dbReference>
<dbReference type="PANTHER" id="PTHR31683:SF18">
    <property type="entry name" value="PECTATE LYASE 21-RELATED"/>
    <property type="match status" value="1"/>
</dbReference>
<dbReference type="Pfam" id="PF00544">
    <property type="entry name" value="Pectate_lyase_4"/>
    <property type="match status" value="1"/>
</dbReference>
<dbReference type="InterPro" id="IPR013320">
    <property type="entry name" value="ConA-like_dom_sf"/>
</dbReference>
<keyword evidence="1 2" id="KW-0456">Lyase</keyword>
<dbReference type="GO" id="GO:0005576">
    <property type="term" value="C:extracellular region"/>
    <property type="evidence" value="ECO:0007669"/>
    <property type="project" value="UniProtKB-SubCell"/>
</dbReference>
<dbReference type="Pfam" id="PF06439">
    <property type="entry name" value="3keto-disac_hyd"/>
    <property type="match status" value="1"/>
</dbReference>
<dbReference type="Proteomes" id="UP000654993">
    <property type="component" value="Unassembled WGS sequence"/>
</dbReference>
<dbReference type="SMART" id="SM00656">
    <property type="entry name" value="Amb_all"/>
    <property type="match status" value="1"/>
</dbReference>
<evidence type="ECO:0000259" key="5">
    <source>
        <dbReference type="PROSITE" id="PS50853"/>
    </source>
</evidence>
<keyword evidence="2" id="KW-0964">Secreted</keyword>
<dbReference type="Gene3D" id="2.60.120.560">
    <property type="entry name" value="Exo-inulinase, domain 1"/>
    <property type="match status" value="1"/>
</dbReference>
<keyword evidence="7" id="KW-1185">Reference proteome</keyword>